<evidence type="ECO:0000256" key="3">
    <source>
        <dbReference type="ARBA" id="ARBA00022741"/>
    </source>
</evidence>
<dbReference type="RefSeq" id="WP_267782268.1">
    <property type="nucleotide sequence ID" value="NZ_CP113089.1"/>
</dbReference>
<dbReference type="GO" id="GO:0016887">
    <property type="term" value="F:ATP hydrolysis activity"/>
    <property type="evidence" value="ECO:0007669"/>
    <property type="project" value="InterPro"/>
</dbReference>
<dbReference type="CDD" id="cd03235">
    <property type="entry name" value="ABC_Metallic_Cations"/>
    <property type="match status" value="1"/>
</dbReference>
<dbReference type="AlphaFoldDB" id="A0A9E8MMM0"/>
<evidence type="ECO:0000313" key="8">
    <source>
        <dbReference type="Proteomes" id="UP001164706"/>
    </source>
</evidence>
<dbReference type="KEGG" id="mdb:OVN18_04570"/>
<dbReference type="PROSITE" id="PS50893">
    <property type="entry name" value="ABC_TRANSPORTER_2"/>
    <property type="match status" value="1"/>
</dbReference>
<dbReference type="Gene3D" id="3.40.50.300">
    <property type="entry name" value="P-loop containing nucleotide triphosphate hydrolases"/>
    <property type="match status" value="1"/>
</dbReference>
<dbReference type="Pfam" id="PF00005">
    <property type="entry name" value="ABC_tran"/>
    <property type="match status" value="1"/>
</dbReference>
<evidence type="ECO:0000259" key="6">
    <source>
        <dbReference type="PROSITE" id="PS50893"/>
    </source>
</evidence>
<reference evidence="7" key="1">
    <citation type="submission" date="2022-11" db="EMBL/GenBank/DDBJ databases">
        <title>Description of Microcella daejonensis nov. sp, isolated from riverside soil.</title>
        <authorList>
            <person name="Molina K.M."/>
            <person name="Kim S.B."/>
        </authorList>
    </citation>
    <scope>NUCLEOTIDE SEQUENCE</scope>
    <source>
        <strain evidence="7">MMS21-STM12</strain>
    </source>
</reference>
<dbReference type="InterPro" id="IPR027417">
    <property type="entry name" value="P-loop_NTPase"/>
</dbReference>
<feature type="domain" description="ABC transporter" evidence="6">
    <location>
        <begin position="5"/>
        <end position="237"/>
    </location>
</feature>
<evidence type="ECO:0000313" key="7">
    <source>
        <dbReference type="EMBL" id="WAB82286.1"/>
    </source>
</evidence>
<sequence length="284" mass="29835">MQPVLSAQRLSLAYGAQAPVVTGVTVDVAPGEALALIGPNGAGKSTVILGVLGLTTVAAGELRVLGGTAAQARGRIGYVPQSGALDPEFPVTLEQVVMMGRYRRLGLRWPGRADRDAVRTALDRVGLLDRRRTRFGLLSGGQQQRGLLARALVSEPALLVLDEPFNGLDATNRDALLDIVRELKAEGTGFVISTHDLDLAQAVCDSVLLLNGTQVAAGPLAETLTLPNLEAVFAGHQVELDEHTLVVPPHDHGHASGRASAHASGLGDGAEASRDRGDQRLERR</sequence>
<dbReference type="PANTHER" id="PTHR42734:SF5">
    <property type="entry name" value="IRON TRANSPORT SYSTEM ATP-BINDING PROTEIN HI_0361-RELATED"/>
    <property type="match status" value="1"/>
</dbReference>
<dbReference type="InterPro" id="IPR050153">
    <property type="entry name" value="Metal_Ion_Import_ABC"/>
</dbReference>
<organism evidence="7 8">
    <name type="scientific">Microcella daejeonensis</name>
    <dbReference type="NCBI Taxonomy" id="2994971"/>
    <lineage>
        <taxon>Bacteria</taxon>
        <taxon>Bacillati</taxon>
        <taxon>Actinomycetota</taxon>
        <taxon>Actinomycetes</taxon>
        <taxon>Micrococcales</taxon>
        <taxon>Microbacteriaceae</taxon>
        <taxon>Microcella</taxon>
    </lineage>
</organism>
<accession>A0A9E8MMM0</accession>
<keyword evidence="8" id="KW-1185">Reference proteome</keyword>
<evidence type="ECO:0000256" key="1">
    <source>
        <dbReference type="ARBA" id="ARBA00005417"/>
    </source>
</evidence>
<dbReference type="SUPFAM" id="SSF52540">
    <property type="entry name" value="P-loop containing nucleoside triphosphate hydrolases"/>
    <property type="match status" value="1"/>
</dbReference>
<gene>
    <name evidence="7" type="ORF">OVN18_04570</name>
</gene>
<protein>
    <submittedName>
        <fullName evidence="7">Metal ABC transporter ATP-binding protein</fullName>
    </submittedName>
</protein>
<dbReference type="PANTHER" id="PTHR42734">
    <property type="entry name" value="METAL TRANSPORT SYSTEM ATP-BINDING PROTEIN TM_0124-RELATED"/>
    <property type="match status" value="1"/>
</dbReference>
<comment type="similarity">
    <text evidence="1">Belongs to the ABC transporter superfamily.</text>
</comment>
<dbReference type="InterPro" id="IPR003593">
    <property type="entry name" value="AAA+_ATPase"/>
</dbReference>
<dbReference type="Proteomes" id="UP001164706">
    <property type="component" value="Chromosome"/>
</dbReference>
<feature type="compositionally biased region" description="Basic and acidic residues" evidence="5">
    <location>
        <begin position="271"/>
        <end position="284"/>
    </location>
</feature>
<dbReference type="InterPro" id="IPR003439">
    <property type="entry name" value="ABC_transporter-like_ATP-bd"/>
</dbReference>
<keyword evidence="2" id="KW-0813">Transport</keyword>
<evidence type="ECO:0000256" key="5">
    <source>
        <dbReference type="SAM" id="MobiDB-lite"/>
    </source>
</evidence>
<dbReference type="SMART" id="SM00382">
    <property type="entry name" value="AAA"/>
    <property type="match status" value="1"/>
</dbReference>
<evidence type="ECO:0000256" key="2">
    <source>
        <dbReference type="ARBA" id="ARBA00022448"/>
    </source>
</evidence>
<keyword evidence="3" id="KW-0547">Nucleotide-binding</keyword>
<evidence type="ECO:0000256" key="4">
    <source>
        <dbReference type="ARBA" id="ARBA00022840"/>
    </source>
</evidence>
<proteinExistence type="inferred from homology"/>
<name>A0A9E8MMM0_9MICO</name>
<keyword evidence="4 7" id="KW-0067">ATP-binding</keyword>
<dbReference type="EMBL" id="CP113089">
    <property type="protein sequence ID" value="WAB82286.1"/>
    <property type="molecule type" value="Genomic_DNA"/>
</dbReference>
<feature type="compositionally biased region" description="Low complexity" evidence="5">
    <location>
        <begin position="256"/>
        <end position="265"/>
    </location>
</feature>
<dbReference type="GO" id="GO:0005524">
    <property type="term" value="F:ATP binding"/>
    <property type="evidence" value="ECO:0007669"/>
    <property type="project" value="UniProtKB-KW"/>
</dbReference>
<feature type="region of interest" description="Disordered" evidence="5">
    <location>
        <begin position="247"/>
        <end position="284"/>
    </location>
</feature>